<name>A0ABS3UDJ0_9ACTN</name>
<keyword evidence="2" id="KW-1185">Reference proteome</keyword>
<dbReference type="EMBL" id="JAGFNS010000002">
    <property type="protein sequence ID" value="MBO3736808.1"/>
    <property type="molecule type" value="Genomic_DNA"/>
</dbReference>
<dbReference type="InterPro" id="IPR036291">
    <property type="entry name" value="NAD(P)-bd_dom_sf"/>
</dbReference>
<dbReference type="Proteomes" id="UP000679690">
    <property type="component" value="Unassembled WGS sequence"/>
</dbReference>
<dbReference type="CDD" id="cd05233">
    <property type="entry name" value="SDR_c"/>
    <property type="match status" value="1"/>
</dbReference>
<comment type="caution">
    <text evidence="1">The sequence shown here is derived from an EMBL/GenBank/DDBJ whole genome shotgun (WGS) entry which is preliminary data.</text>
</comment>
<accession>A0ABS3UDJ0</accession>
<dbReference type="NCBIfam" id="NF005909">
    <property type="entry name" value="PRK07890.1"/>
    <property type="match status" value="1"/>
</dbReference>
<dbReference type="InterPro" id="IPR002347">
    <property type="entry name" value="SDR_fam"/>
</dbReference>
<dbReference type="SUPFAM" id="SSF51735">
    <property type="entry name" value="NAD(P)-binding Rossmann-fold domains"/>
    <property type="match status" value="1"/>
</dbReference>
<proteinExistence type="predicted"/>
<dbReference type="PANTHER" id="PTHR43975">
    <property type="entry name" value="ZGC:101858"/>
    <property type="match status" value="1"/>
</dbReference>
<dbReference type="RefSeq" id="WP_208466014.1">
    <property type="nucleotide sequence ID" value="NZ_JAGFNS010000002.1"/>
</dbReference>
<organism evidence="1 2">
    <name type="scientific">Actinoplanes flavus</name>
    <dbReference type="NCBI Taxonomy" id="2820290"/>
    <lineage>
        <taxon>Bacteria</taxon>
        <taxon>Bacillati</taxon>
        <taxon>Actinomycetota</taxon>
        <taxon>Actinomycetes</taxon>
        <taxon>Micromonosporales</taxon>
        <taxon>Micromonosporaceae</taxon>
        <taxon>Actinoplanes</taxon>
    </lineage>
</organism>
<dbReference type="PRINTS" id="PR00081">
    <property type="entry name" value="GDHRDH"/>
</dbReference>
<reference evidence="1 2" key="1">
    <citation type="submission" date="2021-03" db="EMBL/GenBank/DDBJ databases">
        <title>Actinoplanes flavus sp. nov., a novel actinomycete isolated from Coconut Palm rhizosphere soil.</title>
        <authorList>
            <person name="Luo X."/>
        </authorList>
    </citation>
    <scope>NUCLEOTIDE SEQUENCE [LARGE SCALE GENOMIC DNA]</scope>
    <source>
        <strain evidence="1 2">NEAU-H7</strain>
    </source>
</reference>
<gene>
    <name evidence="1" type="ORF">J5X75_04650</name>
</gene>
<dbReference type="Gene3D" id="3.40.50.720">
    <property type="entry name" value="NAD(P)-binding Rossmann-like Domain"/>
    <property type="match status" value="1"/>
</dbReference>
<dbReference type="PANTHER" id="PTHR43975:SF2">
    <property type="entry name" value="EG:BACR7A4.14 PROTEIN-RELATED"/>
    <property type="match status" value="1"/>
</dbReference>
<evidence type="ECO:0000313" key="2">
    <source>
        <dbReference type="Proteomes" id="UP000679690"/>
    </source>
</evidence>
<dbReference type="Pfam" id="PF13561">
    <property type="entry name" value="adh_short_C2"/>
    <property type="match status" value="1"/>
</dbReference>
<evidence type="ECO:0000313" key="1">
    <source>
        <dbReference type="EMBL" id="MBO3736808.1"/>
    </source>
</evidence>
<sequence length="255" mass="27236">MLLDGRVVLVAGVGPGLGQAIALRAAHQGADVVLAARTASTLNEVAAKIGGRALAVPTDLTDDAAVQRLIERSLAEFGRIDTLVHNAFVMPPMRSLRKVGLDETGECFEINVLAAIRTIRLVAPALIETRGSIVVVNSAVLRHSRRPFGPYRLTKAALLAAAQNLASELGPHGVRVNSVAPGWIWADTLRAWFEFQAAQRGVPARQIYEEVAAGTDLRRLPEPDEVADAILFLASDLARGVTGACLDVNCGEFHW</sequence>
<protein>
    <submittedName>
        <fullName evidence="1">SDR family oxidoreductase</fullName>
    </submittedName>
</protein>